<evidence type="ECO:0000256" key="3">
    <source>
        <dbReference type="ARBA" id="ARBA00022737"/>
    </source>
</evidence>
<feature type="region of interest" description="Disordered" evidence="8">
    <location>
        <begin position="1"/>
        <end position="81"/>
    </location>
</feature>
<dbReference type="GO" id="GO:0000724">
    <property type="term" value="P:double-strand break repair via homologous recombination"/>
    <property type="evidence" value="ECO:0007669"/>
    <property type="project" value="TreeGrafter"/>
</dbReference>
<feature type="region of interest" description="Disordered" evidence="8">
    <location>
        <begin position="1271"/>
        <end position="1306"/>
    </location>
</feature>
<evidence type="ECO:0000256" key="7">
    <source>
        <dbReference type="PROSITE-ProRule" id="PRU10141"/>
    </source>
</evidence>
<dbReference type="Pfam" id="PF11816">
    <property type="entry name" value="DUF3337"/>
    <property type="match status" value="1"/>
</dbReference>
<dbReference type="Proteomes" id="UP000664169">
    <property type="component" value="Unassembled WGS sequence"/>
</dbReference>
<dbReference type="PANTHER" id="PTHR19862">
    <property type="entry name" value="WD REPEAT-CONTAINING PROTEIN 48"/>
    <property type="match status" value="1"/>
</dbReference>
<feature type="repeat" description="WD" evidence="6">
    <location>
        <begin position="785"/>
        <end position="816"/>
    </location>
</feature>
<reference evidence="10" key="1">
    <citation type="submission" date="2021-03" db="EMBL/GenBank/DDBJ databases">
        <authorList>
            <person name="Tagirdzhanova G."/>
        </authorList>
    </citation>
    <scope>NUCLEOTIDE SEQUENCE</scope>
</reference>
<dbReference type="Gene3D" id="2.130.10.10">
    <property type="entry name" value="YVTN repeat-like/Quinoprotein amine dehydrogenase"/>
    <property type="match status" value="1"/>
</dbReference>
<accession>A0A8H3EB30</accession>
<keyword evidence="3" id="KW-0677">Repeat</keyword>
<dbReference type="Pfam" id="PF00400">
    <property type="entry name" value="WD40"/>
    <property type="match status" value="3"/>
</dbReference>
<evidence type="ECO:0000256" key="4">
    <source>
        <dbReference type="ARBA" id="ARBA00022741"/>
    </source>
</evidence>
<evidence type="ECO:0000259" key="9">
    <source>
        <dbReference type="PROSITE" id="PS50011"/>
    </source>
</evidence>
<dbReference type="PROSITE" id="PS00107">
    <property type="entry name" value="PROTEIN_KINASE_ATP"/>
    <property type="match status" value="1"/>
</dbReference>
<feature type="compositionally biased region" description="Polar residues" evidence="8">
    <location>
        <begin position="1331"/>
        <end position="1341"/>
    </location>
</feature>
<feature type="compositionally biased region" description="Basic and acidic residues" evidence="8">
    <location>
        <begin position="651"/>
        <end position="661"/>
    </location>
</feature>
<feature type="compositionally biased region" description="Low complexity" evidence="8">
    <location>
        <begin position="662"/>
        <end position="674"/>
    </location>
</feature>
<feature type="compositionally biased region" description="Basic and acidic residues" evidence="8">
    <location>
        <begin position="152"/>
        <end position="162"/>
    </location>
</feature>
<feature type="region of interest" description="Disordered" evidence="8">
    <location>
        <begin position="1331"/>
        <end position="1443"/>
    </location>
</feature>
<feature type="compositionally biased region" description="Polar residues" evidence="8">
    <location>
        <begin position="1294"/>
        <end position="1306"/>
    </location>
</feature>
<dbReference type="SUPFAM" id="SSF56112">
    <property type="entry name" value="Protein kinase-like (PK-like)"/>
    <property type="match status" value="1"/>
</dbReference>
<feature type="region of interest" description="Disordered" evidence="8">
    <location>
        <begin position="332"/>
        <end position="370"/>
    </location>
</feature>
<dbReference type="InterPro" id="IPR000719">
    <property type="entry name" value="Prot_kinase_dom"/>
</dbReference>
<organism evidence="10 11">
    <name type="scientific">Gomphillus americanus</name>
    <dbReference type="NCBI Taxonomy" id="1940652"/>
    <lineage>
        <taxon>Eukaryota</taxon>
        <taxon>Fungi</taxon>
        <taxon>Dikarya</taxon>
        <taxon>Ascomycota</taxon>
        <taxon>Pezizomycotina</taxon>
        <taxon>Lecanoromycetes</taxon>
        <taxon>OSLEUM clade</taxon>
        <taxon>Ostropomycetidae</taxon>
        <taxon>Ostropales</taxon>
        <taxon>Graphidaceae</taxon>
        <taxon>Gomphilloideae</taxon>
        <taxon>Gomphillus</taxon>
    </lineage>
</organism>
<evidence type="ECO:0000256" key="6">
    <source>
        <dbReference type="PROSITE-ProRule" id="PRU00221"/>
    </source>
</evidence>
<dbReference type="InterPro" id="IPR015943">
    <property type="entry name" value="WD40/YVTN_repeat-like_dom_sf"/>
</dbReference>
<feature type="compositionally biased region" description="Low complexity" evidence="8">
    <location>
        <begin position="611"/>
        <end position="623"/>
    </location>
</feature>
<dbReference type="GO" id="GO:0004672">
    <property type="term" value="F:protein kinase activity"/>
    <property type="evidence" value="ECO:0007669"/>
    <property type="project" value="InterPro"/>
</dbReference>
<name>A0A8H3EB30_9LECA</name>
<dbReference type="InterPro" id="IPR019775">
    <property type="entry name" value="WD40_repeat_CS"/>
</dbReference>
<dbReference type="SMART" id="SM00320">
    <property type="entry name" value="WD40"/>
    <property type="match status" value="5"/>
</dbReference>
<dbReference type="InterPro" id="IPR001680">
    <property type="entry name" value="WD40_rpt"/>
</dbReference>
<evidence type="ECO:0000256" key="8">
    <source>
        <dbReference type="SAM" id="MobiDB-lite"/>
    </source>
</evidence>
<feature type="region of interest" description="Disordered" evidence="8">
    <location>
        <begin position="113"/>
        <end position="258"/>
    </location>
</feature>
<feature type="binding site" evidence="7">
    <location>
        <position position="412"/>
    </location>
    <ligand>
        <name>ATP</name>
        <dbReference type="ChEBI" id="CHEBI:30616"/>
    </ligand>
</feature>
<dbReference type="PANTHER" id="PTHR19862:SF14">
    <property type="entry name" value="WD REPEAT-CONTAINING PROTEIN 48"/>
    <property type="match status" value="1"/>
</dbReference>
<keyword evidence="5 7" id="KW-0067">ATP-binding</keyword>
<keyword evidence="2 6" id="KW-0853">WD repeat</keyword>
<feature type="compositionally biased region" description="Low complexity" evidence="8">
    <location>
        <begin position="216"/>
        <end position="227"/>
    </location>
</feature>
<dbReference type="PROSITE" id="PS00678">
    <property type="entry name" value="WD_REPEATS_1"/>
    <property type="match status" value="1"/>
</dbReference>
<gene>
    <name evidence="10" type="ORF">GOMPHAMPRED_000404</name>
</gene>
<dbReference type="InterPro" id="IPR020472">
    <property type="entry name" value="WD40_PAC1"/>
</dbReference>
<dbReference type="CDD" id="cd00200">
    <property type="entry name" value="WD40"/>
    <property type="match status" value="1"/>
</dbReference>
<dbReference type="SMART" id="SM00220">
    <property type="entry name" value="S_TKc"/>
    <property type="match status" value="1"/>
</dbReference>
<feature type="region of interest" description="Disordered" evidence="8">
    <location>
        <begin position="1087"/>
        <end position="1122"/>
    </location>
</feature>
<dbReference type="PROSITE" id="PS50082">
    <property type="entry name" value="WD_REPEATS_2"/>
    <property type="match status" value="4"/>
</dbReference>
<dbReference type="Gene3D" id="1.10.510.10">
    <property type="entry name" value="Transferase(Phosphotransferase) domain 1"/>
    <property type="match status" value="2"/>
</dbReference>
<comment type="similarity">
    <text evidence="1">Belongs to the WD repeat WDR48 family.</text>
</comment>
<protein>
    <recommendedName>
        <fullName evidence="9">Protein kinase domain-containing protein</fullName>
    </recommendedName>
</protein>
<feature type="domain" description="Protein kinase" evidence="9">
    <location>
        <begin position="383"/>
        <end position="718"/>
    </location>
</feature>
<evidence type="ECO:0000256" key="1">
    <source>
        <dbReference type="ARBA" id="ARBA00006917"/>
    </source>
</evidence>
<feature type="compositionally biased region" description="Polar residues" evidence="8">
    <location>
        <begin position="60"/>
        <end position="80"/>
    </location>
</feature>
<dbReference type="InterPro" id="IPR017441">
    <property type="entry name" value="Protein_kinase_ATP_BS"/>
</dbReference>
<feature type="compositionally biased region" description="Basic residues" evidence="8">
    <location>
        <begin position="1403"/>
        <end position="1413"/>
    </location>
</feature>
<feature type="compositionally biased region" description="Basic and acidic residues" evidence="8">
    <location>
        <begin position="1424"/>
        <end position="1441"/>
    </location>
</feature>
<dbReference type="EMBL" id="CAJPDQ010000001">
    <property type="protein sequence ID" value="CAF9903586.1"/>
    <property type="molecule type" value="Genomic_DNA"/>
</dbReference>
<dbReference type="PROSITE" id="PS50294">
    <property type="entry name" value="WD_REPEATS_REGION"/>
    <property type="match status" value="3"/>
</dbReference>
<evidence type="ECO:0000256" key="5">
    <source>
        <dbReference type="ARBA" id="ARBA00022840"/>
    </source>
</evidence>
<dbReference type="FunFam" id="1.10.510.10:FF:000595">
    <property type="entry name" value="Protein kinase, putative (AFU_orthologue AFUA_5G11840)"/>
    <property type="match status" value="1"/>
</dbReference>
<dbReference type="PROSITE" id="PS50011">
    <property type="entry name" value="PROTEIN_KINASE_DOM"/>
    <property type="match status" value="1"/>
</dbReference>
<dbReference type="SUPFAM" id="SSF50978">
    <property type="entry name" value="WD40 repeat-like"/>
    <property type="match status" value="1"/>
</dbReference>
<feature type="compositionally biased region" description="Polar residues" evidence="8">
    <location>
        <begin position="116"/>
        <end position="148"/>
    </location>
</feature>
<dbReference type="InterPro" id="IPR008271">
    <property type="entry name" value="Ser/Thr_kinase_AS"/>
</dbReference>
<dbReference type="InterPro" id="IPR036322">
    <property type="entry name" value="WD40_repeat_dom_sf"/>
</dbReference>
<evidence type="ECO:0000256" key="2">
    <source>
        <dbReference type="ARBA" id="ARBA00022574"/>
    </source>
</evidence>
<feature type="compositionally biased region" description="Polar residues" evidence="8">
    <location>
        <begin position="29"/>
        <end position="38"/>
    </location>
</feature>
<comment type="caution">
    <text evidence="10">The sequence shown here is derived from an EMBL/GenBank/DDBJ whole genome shotgun (WGS) entry which is preliminary data.</text>
</comment>
<dbReference type="CDD" id="cd17041">
    <property type="entry name" value="Ubl_WDR48"/>
    <property type="match status" value="1"/>
</dbReference>
<sequence length="1685" mass="183895">MAESVQGQTLAREDKLPGHEDEPIVESGSVEQNATEVAQPTKDLTVRFASKAQEIEPSHSLGTEESTLSTDARSPLSSEAQAELRQLSLSITNPDLHHRRMSNFVFEPVSLPASRVPSNESSRPGTGTPSALSVSGGNVQTPPLTPATSAGKDVRQVSEHRLAGSSITPQTSDSQIPSSENKKPSSTSLASSRNDDFLKSDPSTNDSHEESPLPSPGVETGTVTPPTQYSRPSMPSGNKDDPYARSRRQPQSRNLDSIEANFIFGNSKAGNRHSMFAGGSSGYSSRNNSVGDLTAHDRKASAGHSVVKNIKEEAKGHGSMADLKRFFRFGHSKRARSPAASSRKPTKSSGTSTPPAPKAKKSPVPSQVQLPFADDHGLESKYGRFGKVLGSGAGGSVRLMKRSSDGTTFAVKQFRERHAHETEREYNKKVTAEFCVGSTLHHGNIIETLDIVHENGHWFEVMEYAPFDLFAIVMTGKMSREEIACCFLQIFAGVTYLHGMGLAHRDLKLDNVVVNEFGIMKIIDFGSATVYRYPFETDIILATGIVGSDPYLAPEVYDGNKYDPQPTDVWSLAIIFACMTLRRFPWKLPRVTDNSYRLFILPPDSSTPGHTSTSKTSESGSRSAVDSTNDHESHPSHHSHHVSEISASGDKSSRPKSEVVDSKSATTSSNSTKNEVIKGPWRLLRLLPRESRSIIGRMLEVDPKKRATIDDMLQDPWVANSPVCQQVEQGRVIRAEGHTHVLEPGSAEQNPTPKNYSGGRDGILCTWTIDDSTNNKPRSRFGRQIHAHTHWVNDILLADGKRALVSASSDITVKVWRPFSEDSNHAKDIGKHTDYVKCLAIPNESCEWVASGGLDHTVRIWDLNGAGEKLTIATGEDENREKGSVYALCARRSVIASGGPDCNLRLWDPKSGKRITKFVGHTDNVRSILMSKEGDLVMTASSDQTVKVWSVAAGRCISTLTMHNDSVWSLYSDHPQLSLFYSADRSGIVAKTDVRGNENMDDGVSVAVAHEHGGVAKLVAGNGSIWSATASSSINRWVDIDTESPFEMPSPSIHNGVTNLASKGTKSKAEQAGGKSEIPLDCILNLSNTPSKPFREMEETTTSSSIRRKSEAPSNTNGDEVVRPYHDLPVETIEGQNGLIKHELLNDRKRVLTLDTAGEVVLWDLLQCKPIQSFGKRHLEDVRPEIDTIDSIENWCTVATKAGSLTVALEERDCFNAEIYADECDFEGTASFKEDGRINLGKWVLRYLFAGLIDEEIQRDEIYRKQLDMSRTKETLSPKGLNLGPLPPPKIEPFSSSSEDGESITTPKALLNGVPAVTPGFSIGIASPGLTQVTSNSTTGPAKTPGASDEKTRLSGDYFSSQPPPPPPNVKTTNNASDVPPVESAQSPAETDEKSKSPGLFGKKFRLPLKKLGRGLADTPKQTVVEDKAEESDKASEKEEPPIEDNMYGVIQKIRHEYDQHLQHYPDQGLLSAITPSLPAETPIISPSPLTAILIQEDTPESGGLADLYRGTVGSVGQDVDKIEKVAPTWLGELLLRNQTQFREIQKVSFVLSPFHDLLPPVSTEGNSRLTANRMLRARKIMSYVTERIDPDGSNEGNTLKPEEYIELYCQDQLISPVMTLASIHRHVWKTGGDVVIYYKGNGQKPHLESNWVKEKARLSREAEEIAAAGAAAQTEAEGNTANVP</sequence>
<evidence type="ECO:0000313" key="11">
    <source>
        <dbReference type="Proteomes" id="UP000664169"/>
    </source>
</evidence>
<dbReference type="GO" id="GO:0043130">
    <property type="term" value="F:ubiquitin binding"/>
    <property type="evidence" value="ECO:0007669"/>
    <property type="project" value="TreeGrafter"/>
</dbReference>
<feature type="repeat" description="WD" evidence="6">
    <location>
        <begin position="918"/>
        <end position="959"/>
    </location>
</feature>
<keyword evidence="4 7" id="KW-0547">Nucleotide-binding</keyword>
<dbReference type="PRINTS" id="PR00320">
    <property type="entry name" value="GPROTEINBRPT"/>
</dbReference>
<dbReference type="InterPro" id="IPR021772">
    <property type="entry name" value="WDR48/Bun107"/>
</dbReference>
<feature type="repeat" description="WD" evidence="6">
    <location>
        <begin position="895"/>
        <end position="917"/>
    </location>
</feature>
<dbReference type="InterPro" id="IPR051246">
    <property type="entry name" value="WDR48"/>
</dbReference>
<feature type="region of interest" description="Disordered" evidence="8">
    <location>
        <begin position="602"/>
        <end position="674"/>
    </location>
</feature>
<feature type="repeat" description="WD" evidence="6">
    <location>
        <begin position="829"/>
        <end position="871"/>
    </location>
</feature>
<dbReference type="GO" id="GO:0005524">
    <property type="term" value="F:ATP binding"/>
    <property type="evidence" value="ECO:0007669"/>
    <property type="project" value="UniProtKB-UniRule"/>
</dbReference>
<dbReference type="OrthoDB" id="2421129at2759"/>
<dbReference type="Pfam" id="PF00069">
    <property type="entry name" value="Pkinase"/>
    <property type="match status" value="1"/>
</dbReference>
<evidence type="ECO:0000313" key="10">
    <source>
        <dbReference type="EMBL" id="CAF9903586.1"/>
    </source>
</evidence>
<proteinExistence type="inferred from homology"/>
<dbReference type="PROSITE" id="PS00108">
    <property type="entry name" value="PROTEIN_KINASE_ST"/>
    <property type="match status" value="1"/>
</dbReference>
<dbReference type="InterPro" id="IPR011009">
    <property type="entry name" value="Kinase-like_dom_sf"/>
</dbReference>
<feature type="compositionally biased region" description="Basic and acidic residues" evidence="8">
    <location>
        <begin position="11"/>
        <end position="22"/>
    </location>
</feature>
<feature type="compositionally biased region" description="Polar residues" evidence="8">
    <location>
        <begin position="165"/>
        <end position="192"/>
    </location>
</feature>
<keyword evidence="11" id="KW-1185">Reference proteome</keyword>